<feature type="compositionally biased region" description="Low complexity" evidence="1">
    <location>
        <begin position="23"/>
        <end position="48"/>
    </location>
</feature>
<dbReference type="Gene3D" id="3.40.190.10">
    <property type="entry name" value="Periplasmic binding protein-like II"/>
    <property type="match status" value="3"/>
</dbReference>
<evidence type="ECO:0000313" key="3">
    <source>
        <dbReference type="EMBL" id="MBC8544996.1"/>
    </source>
</evidence>
<keyword evidence="4" id="KW-1185">Reference proteome</keyword>
<dbReference type="PROSITE" id="PS51257">
    <property type="entry name" value="PROKAR_LIPOPROTEIN"/>
    <property type="match status" value="1"/>
</dbReference>
<dbReference type="PANTHER" id="PTHR43649:SF12">
    <property type="entry name" value="DIACETYLCHITOBIOSE BINDING PROTEIN DASA"/>
    <property type="match status" value="1"/>
</dbReference>
<dbReference type="RefSeq" id="WP_249290155.1">
    <property type="nucleotide sequence ID" value="NZ_JACRSQ010000039.1"/>
</dbReference>
<dbReference type="Pfam" id="PF01547">
    <property type="entry name" value="SBP_bac_1"/>
    <property type="match status" value="1"/>
</dbReference>
<organism evidence="3 4">
    <name type="scientific">Bianquea renquensis</name>
    <dbReference type="NCBI Taxonomy" id="2763661"/>
    <lineage>
        <taxon>Bacteria</taxon>
        <taxon>Bacillati</taxon>
        <taxon>Bacillota</taxon>
        <taxon>Clostridia</taxon>
        <taxon>Eubacteriales</taxon>
        <taxon>Bianqueaceae</taxon>
        <taxon>Bianquea</taxon>
    </lineage>
</organism>
<dbReference type="SUPFAM" id="SSF53850">
    <property type="entry name" value="Periplasmic binding protein-like II"/>
    <property type="match status" value="1"/>
</dbReference>
<dbReference type="InterPro" id="IPR050490">
    <property type="entry name" value="Bact_solute-bd_prot1"/>
</dbReference>
<evidence type="ECO:0000256" key="1">
    <source>
        <dbReference type="SAM" id="MobiDB-lite"/>
    </source>
</evidence>
<accession>A0A926DUL7</accession>
<keyword evidence="2" id="KW-0732">Signal</keyword>
<evidence type="ECO:0000256" key="2">
    <source>
        <dbReference type="SAM" id="SignalP"/>
    </source>
</evidence>
<dbReference type="PANTHER" id="PTHR43649">
    <property type="entry name" value="ARABINOSE-BINDING PROTEIN-RELATED"/>
    <property type="match status" value="1"/>
</dbReference>
<feature type="region of interest" description="Disordered" evidence="1">
    <location>
        <begin position="23"/>
        <end position="57"/>
    </location>
</feature>
<name>A0A926DUL7_9FIRM</name>
<protein>
    <submittedName>
        <fullName evidence="3">Extracellular solute-binding protein</fullName>
    </submittedName>
</protein>
<dbReference type="EMBL" id="JACRSQ010000039">
    <property type="protein sequence ID" value="MBC8544996.1"/>
    <property type="molecule type" value="Genomic_DNA"/>
</dbReference>
<dbReference type="Proteomes" id="UP000657006">
    <property type="component" value="Unassembled WGS sequence"/>
</dbReference>
<feature type="signal peptide" evidence="2">
    <location>
        <begin position="1"/>
        <end position="25"/>
    </location>
</feature>
<gene>
    <name evidence="3" type="ORF">H8730_15750</name>
</gene>
<evidence type="ECO:0000313" key="4">
    <source>
        <dbReference type="Proteomes" id="UP000657006"/>
    </source>
</evidence>
<dbReference type="AlphaFoldDB" id="A0A926DUL7"/>
<reference evidence="3" key="1">
    <citation type="submission" date="2020-08" db="EMBL/GenBank/DDBJ databases">
        <title>Genome public.</title>
        <authorList>
            <person name="Liu C."/>
            <person name="Sun Q."/>
        </authorList>
    </citation>
    <scope>NUCLEOTIDE SEQUENCE</scope>
    <source>
        <strain evidence="3">NSJ-32</strain>
    </source>
</reference>
<comment type="caution">
    <text evidence="3">The sequence shown here is derived from an EMBL/GenBank/DDBJ whole genome shotgun (WGS) entry which is preliminary data.</text>
</comment>
<proteinExistence type="predicted"/>
<dbReference type="InterPro" id="IPR006059">
    <property type="entry name" value="SBP"/>
</dbReference>
<sequence length="573" mass="63356">MKKLSKVMALLLSAALVLSSCSSNGKQTDSSSTDHSSSNSVSNSTADSSEPEVTDPMAKYDEVVTVKLVGTENAAQDYDGYTTDNSPWTEMLLDELNIKVEYMWLSAEYDTKLNLAIASKEIPDIIRTSNYTQFNSLARNEMLADLTDLFDTYLDDHYKEYLSQANPDYYEYGSYDGKLLGVSSSGPGYNNARIVMIREDWMEELNLPAPESIEDVIDIGKAFVDAGKATYALPLNKDIAVTSDMCDIVGVANAFGAYPKIWVEDGNGGIQYGSVQEEMKAALKAYADLYKDGYIDPAFASLDGGKVAEQLTANQIGIVIGAFWLITWPLNSTFEADGVNWRSYPVSGSETLGTGVKEQVKAPTGSMLCVNADYDHPEAMFKILTAVSDRLEDTDEEVQKTFHSYVKDDGNTVNIHMLNPLGAYFNDPRTNLNTNPHVTDAVDNNDESYLISAHDKSTYQKVIDYQAAVEAGTKPATADWMYYTLFYGPNSSYGILNSYMDNDMYLVDALGGYVSPTMDTQWGNLTMLEDQYFVELISGNKDLDAGFDEFVKAWQNAGGTTIVEEVNDWYKSR</sequence>
<feature type="chain" id="PRO_5038953643" evidence="2">
    <location>
        <begin position="26"/>
        <end position="573"/>
    </location>
</feature>